<reference evidence="7 8" key="1">
    <citation type="submission" date="2014-02" db="EMBL/GenBank/DDBJ databases">
        <title>Draft genome sequence of Lysinibacillus manganicus DSM 26584T.</title>
        <authorList>
            <person name="Zhang F."/>
            <person name="Wang G."/>
            <person name="Zhang L."/>
        </authorList>
    </citation>
    <scope>NUCLEOTIDE SEQUENCE [LARGE SCALE GENOMIC DNA]</scope>
    <source>
        <strain evidence="7 8">DSM 26584</strain>
    </source>
</reference>
<comment type="subcellular location">
    <subcellularLocation>
        <location evidence="5">Cell membrane</location>
        <topology evidence="5">Multi-pass membrane protein</topology>
    </subcellularLocation>
    <subcellularLocation>
        <location evidence="1">Membrane</location>
        <topology evidence="1">Multi-pass membrane protein</topology>
    </subcellularLocation>
</comment>
<evidence type="ECO:0000256" key="3">
    <source>
        <dbReference type="ARBA" id="ARBA00022989"/>
    </source>
</evidence>
<organism evidence="7 8">
    <name type="scientific">Ureibacillus manganicus DSM 26584</name>
    <dbReference type="NCBI Taxonomy" id="1384049"/>
    <lineage>
        <taxon>Bacteria</taxon>
        <taxon>Bacillati</taxon>
        <taxon>Bacillota</taxon>
        <taxon>Bacilli</taxon>
        <taxon>Bacillales</taxon>
        <taxon>Caryophanaceae</taxon>
        <taxon>Ureibacillus</taxon>
    </lineage>
</organism>
<feature type="transmembrane region" description="Helical" evidence="5">
    <location>
        <begin position="21"/>
        <end position="41"/>
    </location>
</feature>
<dbReference type="PIRSF" id="PIRSF006648">
    <property type="entry name" value="DrrB"/>
    <property type="match status" value="1"/>
</dbReference>
<evidence type="ECO:0000256" key="5">
    <source>
        <dbReference type="RuleBase" id="RU361157"/>
    </source>
</evidence>
<dbReference type="GO" id="GO:0043190">
    <property type="term" value="C:ATP-binding cassette (ABC) transporter complex"/>
    <property type="evidence" value="ECO:0007669"/>
    <property type="project" value="InterPro"/>
</dbReference>
<accession>A0A0A3I341</accession>
<sequence>MRVSSLHLASRNQKEILRDPISLVFGFGLPIVLLLLFSIMQQNMPYELFQIEQLAPGIIVFGFSFLTLFSGMLLGKDRGSSFLMRLFASPLGAKDYIIGYFLPMLPIALLQIVICLIAASFLGLSINANSIVALLVLLIISVLFISFGLLFGTLFTDKQVGGIFALFVNLTAFLSGVWFSLDLIGGAYKAICYLLPFVHAVDAAKAAFEGKYQSLGGSLLIVTSYSVVIMGIAITVFRKRMSS</sequence>
<dbReference type="InterPro" id="IPR047817">
    <property type="entry name" value="ABC2_TM_bact-type"/>
</dbReference>
<evidence type="ECO:0000259" key="6">
    <source>
        <dbReference type="PROSITE" id="PS51012"/>
    </source>
</evidence>
<dbReference type="InterPro" id="IPR051784">
    <property type="entry name" value="Nod_factor_ABC_transporter"/>
</dbReference>
<keyword evidence="4 5" id="KW-0472">Membrane</keyword>
<dbReference type="STRING" id="1384049.CD29_13530"/>
<dbReference type="PANTHER" id="PTHR43229">
    <property type="entry name" value="NODULATION PROTEIN J"/>
    <property type="match status" value="1"/>
</dbReference>
<dbReference type="PROSITE" id="PS51012">
    <property type="entry name" value="ABC_TM2"/>
    <property type="match status" value="1"/>
</dbReference>
<dbReference type="InterPro" id="IPR000412">
    <property type="entry name" value="ABC_2_transport"/>
</dbReference>
<feature type="transmembrane region" description="Helical" evidence="5">
    <location>
        <begin position="130"/>
        <end position="151"/>
    </location>
</feature>
<protein>
    <recommendedName>
        <fullName evidence="5">Transport permease protein</fullName>
    </recommendedName>
</protein>
<evidence type="ECO:0000313" key="8">
    <source>
        <dbReference type="Proteomes" id="UP000030416"/>
    </source>
</evidence>
<dbReference type="PRINTS" id="PR00164">
    <property type="entry name" value="ABC2TRNSPORT"/>
</dbReference>
<name>A0A0A3I341_9BACL</name>
<feature type="domain" description="ABC transmembrane type-2" evidence="6">
    <location>
        <begin position="21"/>
        <end position="240"/>
    </location>
</feature>
<dbReference type="eggNOG" id="COG1511">
    <property type="taxonomic scope" value="Bacteria"/>
</dbReference>
<keyword evidence="2 5" id="KW-0812">Transmembrane</keyword>
<feature type="transmembrane region" description="Helical" evidence="5">
    <location>
        <begin position="96"/>
        <end position="124"/>
    </location>
</feature>
<evidence type="ECO:0000256" key="1">
    <source>
        <dbReference type="ARBA" id="ARBA00004141"/>
    </source>
</evidence>
<keyword evidence="3 5" id="KW-1133">Transmembrane helix</keyword>
<dbReference type="InterPro" id="IPR013525">
    <property type="entry name" value="ABC2_TM"/>
</dbReference>
<feature type="transmembrane region" description="Helical" evidence="5">
    <location>
        <begin position="53"/>
        <end position="75"/>
    </location>
</feature>
<feature type="transmembrane region" description="Helical" evidence="5">
    <location>
        <begin position="163"/>
        <end position="181"/>
    </location>
</feature>
<comment type="similarity">
    <text evidence="5">Belongs to the ABC-2 integral membrane protein family.</text>
</comment>
<feature type="transmembrane region" description="Helical" evidence="5">
    <location>
        <begin position="215"/>
        <end position="237"/>
    </location>
</feature>
<dbReference type="PANTHER" id="PTHR43229:SF3">
    <property type="entry name" value="ABC-TYPE MULTIDRUG TRANSPORT SYSTEM, PERMEASE COMPONENT"/>
    <property type="match status" value="1"/>
</dbReference>
<dbReference type="Pfam" id="PF01061">
    <property type="entry name" value="ABC2_membrane"/>
    <property type="match status" value="1"/>
</dbReference>
<evidence type="ECO:0000256" key="2">
    <source>
        <dbReference type="ARBA" id="ARBA00022692"/>
    </source>
</evidence>
<proteinExistence type="inferred from homology"/>
<dbReference type="AlphaFoldDB" id="A0A0A3I341"/>
<keyword evidence="5" id="KW-1003">Cell membrane</keyword>
<dbReference type="GO" id="GO:0140359">
    <property type="term" value="F:ABC-type transporter activity"/>
    <property type="evidence" value="ECO:0007669"/>
    <property type="project" value="InterPro"/>
</dbReference>
<evidence type="ECO:0000256" key="4">
    <source>
        <dbReference type="ARBA" id="ARBA00023136"/>
    </source>
</evidence>
<gene>
    <name evidence="7" type="ORF">CD29_13530</name>
</gene>
<comment type="caution">
    <text evidence="7">The sequence shown here is derived from an EMBL/GenBank/DDBJ whole genome shotgun (WGS) entry which is preliminary data.</text>
</comment>
<dbReference type="EMBL" id="JPVN01000015">
    <property type="protein sequence ID" value="KGR77905.1"/>
    <property type="molecule type" value="Genomic_DNA"/>
</dbReference>
<keyword evidence="5" id="KW-0813">Transport</keyword>
<keyword evidence="8" id="KW-1185">Reference proteome</keyword>
<dbReference type="Proteomes" id="UP000030416">
    <property type="component" value="Unassembled WGS sequence"/>
</dbReference>
<evidence type="ECO:0000313" key="7">
    <source>
        <dbReference type="EMBL" id="KGR77905.1"/>
    </source>
</evidence>